<feature type="coiled-coil region" evidence="1">
    <location>
        <begin position="6"/>
        <end position="40"/>
    </location>
</feature>
<organism evidence="3 4">
    <name type="scientific">Anaerobutyricum hallii</name>
    <dbReference type="NCBI Taxonomy" id="39488"/>
    <lineage>
        <taxon>Bacteria</taxon>
        <taxon>Bacillati</taxon>
        <taxon>Bacillota</taxon>
        <taxon>Clostridia</taxon>
        <taxon>Lachnospirales</taxon>
        <taxon>Lachnospiraceae</taxon>
        <taxon>Anaerobutyricum</taxon>
    </lineage>
</organism>
<dbReference type="RefSeq" id="WP_118485515.1">
    <property type="nucleotide sequence ID" value="NZ_JAFIQQ010000326.1"/>
</dbReference>
<feature type="region of interest" description="Disordered" evidence="2">
    <location>
        <begin position="185"/>
        <end position="212"/>
    </location>
</feature>
<accession>A0A415UGP1</accession>
<dbReference type="EMBL" id="QRQO01000003">
    <property type="protein sequence ID" value="RHN17181.1"/>
    <property type="molecule type" value="Genomic_DNA"/>
</dbReference>
<dbReference type="Proteomes" id="UP000283700">
    <property type="component" value="Unassembled WGS sequence"/>
</dbReference>
<name>A0A415UGP1_9FIRM</name>
<sequence>MPEVSYSQLLNQYHTAISKAQNYQEELAKKKEQWEKREREFNITEKLTRELCEDILAKDGEEMKLGEEYSWSSIPINKLIKKTGDVFRQYNSDRTELEKKLMKTAEERRQQIESLQDQIIRMKTKDSNGDFSIENKSASLKNKEEYDPKKIQSVISTDTDANIDEQSIINDMEEDGQVIQLTPSSIASTTHQKNIRARQKSKKRENARNSPADGSFMLMFQEVEEKMNEFEWGILKIIGETGYSTFEDIASEVFKRKTDVSKNRIRTSCENLKNMGLLHYEIIKIPVKSFAVYYLEALGEKIYEKKYREKPVLSEYERIVKEHDNPVHGYGIKELRLILEEMNCFTTICDENRKNPVQIEKNIIYVPDIFCTFTGKKGQARIYFEYECGNHTQTDFNSKLNRMVKVMRVLNFVTPNIDAAEKICEQVKNWIKNRGAGSLKKTKVRVTTIRQLKGVNVFKDENWRYVFIPEKSCEPTSQL</sequence>
<feature type="coiled-coil region" evidence="1">
    <location>
        <begin position="87"/>
        <end position="125"/>
    </location>
</feature>
<comment type="caution">
    <text evidence="3">The sequence shown here is derived from an EMBL/GenBank/DDBJ whole genome shotgun (WGS) entry which is preliminary data.</text>
</comment>
<reference evidence="3 4" key="1">
    <citation type="submission" date="2018-08" db="EMBL/GenBank/DDBJ databases">
        <title>A genome reference for cultivated species of the human gut microbiota.</title>
        <authorList>
            <person name="Zou Y."/>
            <person name="Xue W."/>
            <person name="Luo G."/>
        </authorList>
    </citation>
    <scope>NUCLEOTIDE SEQUENCE [LARGE SCALE GENOMIC DNA]</scope>
    <source>
        <strain evidence="3 4">AF31-17AC</strain>
    </source>
</reference>
<protein>
    <submittedName>
        <fullName evidence="3">Uncharacterized protein</fullName>
    </submittedName>
</protein>
<feature type="compositionally biased region" description="Basic residues" evidence="2">
    <location>
        <begin position="193"/>
        <end position="205"/>
    </location>
</feature>
<evidence type="ECO:0000313" key="3">
    <source>
        <dbReference type="EMBL" id="RHN17181.1"/>
    </source>
</evidence>
<evidence type="ECO:0000256" key="2">
    <source>
        <dbReference type="SAM" id="MobiDB-lite"/>
    </source>
</evidence>
<gene>
    <name evidence="3" type="ORF">DWZ29_01605</name>
</gene>
<keyword evidence="1" id="KW-0175">Coiled coil</keyword>
<dbReference type="AlphaFoldDB" id="A0A415UGP1"/>
<proteinExistence type="predicted"/>
<evidence type="ECO:0000256" key="1">
    <source>
        <dbReference type="SAM" id="Coils"/>
    </source>
</evidence>
<evidence type="ECO:0000313" key="4">
    <source>
        <dbReference type="Proteomes" id="UP000283700"/>
    </source>
</evidence>